<proteinExistence type="predicted"/>
<comment type="caution">
    <text evidence="1">The sequence shown here is derived from an EMBL/GenBank/DDBJ whole genome shotgun (WGS) entry which is preliminary data.</text>
</comment>
<protein>
    <submittedName>
        <fullName evidence="1">Uncharacterized protein</fullName>
    </submittedName>
</protein>
<keyword evidence="2" id="KW-1185">Reference proteome</keyword>
<reference evidence="1 2" key="1">
    <citation type="submission" date="2019-05" db="EMBL/GenBank/DDBJ databases">
        <title>The compact genome of Giardia muris reveals important steps in the evolution of intestinal protozoan parasites.</title>
        <authorList>
            <person name="Xu F."/>
            <person name="Jimenez-Gonzalez A."/>
            <person name="Einarsson E."/>
            <person name="Astvaldsson A."/>
            <person name="Peirasmaki D."/>
            <person name="Eckmann L."/>
            <person name="Andersson J.O."/>
            <person name="Svard S.G."/>
            <person name="Jerlstrom-Hultqvist J."/>
        </authorList>
    </citation>
    <scope>NUCLEOTIDE SEQUENCE [LARGE SCALE GENOMIC DNA]</scope>
    <source>
        <strain evidence="1 2">Roberts-Thomson</strain>
    </source>
</reference>
<dbReference type="Proteomes" id="UP000315496">
    <property type="component" value="Chromosome 1"/>
</dbReference>
<dbReference type="AlphaFoldDB" id="A0A4Z1SUC5"/>
<accession>A0A4Z1SUC5</accession>
<name>A0A4Z1SUC5_GIAMU</name>
<evidence type="ECO:0000313" key="1">
    <source>
        <dbReference type="EMBL" id="TNJ29476.1"/>
    </source>
</evidence>
<dbReference type="EMBL" id="VDLU01000001">
    <property type="protein sequence ID" value="TNJ29476.1"/>
    <property type="molecule type" value="Genomic_DNA"/>
</dbReference>
<sequence length="165" mass="18357">MNRVLLQHLLMGYYVHLLDNTDAEDTRKVQAFRLGFSVGTGYMQLQQVPSPLTSKDFEDLILYLWEQLLGVENREALGAYTVDTVSSDAESTVLVPTFTLIYENASLASCLSSITKTSDPLVEFHASFLEGYLAGAFDSLACLCDIQCVHTGDARLIIRVIVTRR</sequence>
<evidence type="ECO:0000313" key="2">
    <source>
        <dbReference type="Proteomes" id="UP000315496"/>
    </source>
</evidence>
<organism evidence="1 2">
    <name type="scientific">Giardia muris</name>
    <dbReference type="NCBI Taxonomy" id="5742"/>
    <lineage>
        <taxon>Eukaryota</taxon>
        <taxon>Metamonada</taxon>
        <taxon>Diplomonadida</taxon>
        <taxon>Hexamitidae</taxon>
        <taxon>Giardiinae</taxon>
        <taxon>Giardia</taxon>
    </lineage>
</organism>
<dbReference type="VEuPathDB" id="GiardiaDB:GMRT_10231"/>
<gene>
    <name evidence="1" type="ORF">GMRT_10231</name>
</gene>